<reference evidence="5" key="1">
    <citation type="submission" date="2013-12" db="EMBL/GenBank/DDBJ databases">
        <title>A Varibaculum cambriense genome reconstructed from a premature infant gut community with otherwise low bacterial novelty that shifts toward anaerobic metabolism during the third week of life.</title>
        <authorList>
            <person name="Brown C.T."/>
            <person name="Sharon I."/>
            <person name="Thomas B.C."/>
            <person name="Castelle C.J."/>
            <person name="Morowitz M.J."/>
            <person name="Banfield J.F."/>
        </authorList>
    </citation>
    <scope>NUCLEOTIDE SEQUENCE</scope>
</reference>
<comment type="cofactor">
    <cofactor evidence="1">
        <name>pyridoxal 5'-phosphate</name>
        <dbReference type="ChEBI" id="CHEBI:597326"/>
    </cofactor>
</comment>
<evidence type="ECO:0000256" key="1">
    <source>
        <dbReference type="ARBA" id="ARBA00001933"/>
    </source>
</evidence>
<dbReference type="InterPro" id="IPR000821">
    <property type="entry name" value="Ala_racemase"/>
</dbReference>
<evidence type="ECO:0000313" key="5">
    <source>
        <dbReference type="EMBL" id="ETJ44241.1"/>
    </source>
</evidence>
<feature type="domain" description="Alanine racemase N-terminal" evidence="4">
    <location>
        <begin position="2"/>
        <end position="90"/>
    </location>
</feature>
<evidence type="ECO:0000256" key="2">
    <source>
        <dbReference type="ARBA" id="ARBA00022898"/>
    </source>
</evidence>
<feature type="non-terminal residue" evidence="5">
    <location>
        <position position="91"/>
    </location>
</feature>
<protein>
    <submittedName>
        <fullName evidence="5">Alanine racemase</fullName>
    </submittedName>
</protein>
<sequence>ESLAVAIPEESVPLRNAGIMVPIYLLGLTRPQSFELVADTNSIPAVCESTDLEALDKVAENHDMTIRVAVAVDTGMHRIGIKPEDAVEFIK</sequence>
<dbReference type="InterPro" id="IPR029066">
    <property type="entry name" value="PLP-binding_barrel"/>
</dbReference>
<gene>
    <name evidence="5" type="ORF">Q604_UNBC01729G0001</name>
</gene>
<dbReference type="GO" id="GO:0030170">
    <property type="term" value="F:pyridoxal phosphate binding"/>
    <property type="evidence" value="ECO:0007669"/>
    <property type="project" value="TreeGrafter"/>
</dbReference>
<dbReference type="GO" id="GO:0006522">
    <property type="term" value="P:alanine metabolic process"/>
    <property type="evidence" value="ECO:0007669"/>
    <property type="project" value="InterPro"/>
</dbReference>
<dbReference type="Pfam" id="PF01168">
    <property type="entry name" value="Ala_racemase_N"/>
    <property type="match status" value="1"/>
</dbReference>
<keyword evidence="2" id="KW-0663">Pyridoxal phosphate</keyword>
<dbReference type="PRINTS" id="PR00992">
    <property type="entry name" value="ALARACEMASE"/>
</dbReference>
<keyword evidence="3" id="KW-0413">Isomerase</keyword>
<proteinExistence type="predicted"/>
<dbReference type="GO" id="GO:0008784">
    <property type="term" value="F:alanine racemase activity"/>
    <property type="evidence" value="ECO:0007669"/>
    <property type="project" value="InterPro"/>
</dbReference>
<dbReference type="GO" id="GO:0005829">
    <property type="term" value="C:cytosol"/>
    <property type="evidence" value="ECO:0007669"/>
    <property type="project" value="TreeGrafter"/>
</dbReference>
<dbReference type="PANTHER" id="PTHR30511">
    <property type="entry name" value="ALANINE RACEMASE"/>
    <property type="match status" value="1"/>
</dbReference>
<dbReference type="EMBL" id="AZMM01001729">
    <property type="protein sequence ID" value="ETJ44241.1"/>
    <property type="molecule type" value="Genomic_DNA"/>
</dbReference>
<dbReference type="PANTHER" id="PTHR30511:SF0">
    <property type="entry name" value="ALANINE RACEMASE, CATABOLIC-RELATED"/>
    <property type="match status" value="1"/>
</dbReference>
<dbReference type="AlphaFoldDB" id="W1YPK0"/>
<name>W1YPK0_9ZZZZ</name>
<dbReference type="SUPFAM" id="SSF51419">
    <property type="entry name" value="PLP-binding barrel"/>
    <property type="match status" value="1"/>
</dbReference>
<organism evidence="5">
    <name type="scientific">human gut metagenome</name>
    <dbReference type="NCBI Taxonomy" id="408170"/>
    <lineage>
        <taxon>unclassified sequences</taxon>
        <taxon>metagenomes</taxon>
        <taxon>organismal metagenomes</taxon>
    </lineage>
</organism>
<dbReference type="Gene3D" id="3.20.20.10">
    <property type="entry name" value="Alanine racemase"/>
    <property type="match status" value="1"/>
</dbReference>
<accession>W1YPK0</accession>
<feature type="non-terminal residue" evidence="5">
    <location>
        <position position="1"/>
    </location>
</feature>
<evidence type="ECO:0000256" key="3">
    <source>
        <dbReference type="ARBA" id="ARBA00023235"/>
    </source>
</evidence>
<evidence type="ECO:0000259" key="4">
    <source>
        <dbReference type="Pfam" id="PF01168"/>
    </source>
</evidence>
<dbReference type="InterPro" id="IPR001608">
    <property type="entry name" value="Ala_racemase_N"/>
</dbReference>
<comment type="caution">
    <text evidence="5">The sequence shown here is derived from an EMBL/GenBank/DDBJ whole genome shotgun (WGS) entry which is preliminary data.</text>
</comment>